<comment type="subunit">
    <text evidence="11">Heterotetramer of 2 PyrK and 2 PyrD type B subunits.</text>
</comment>
<evidence type="ECO:0000256" key="2">
    <source>
        <dbReference type="ARBA" id="ARBA00022448"/>
    </source>
</evidence>
<keyword evidence="10 11" id="KW-0411">Iron-sulfur</keyword>
<keyword evidence="3 11" id="KW-0285">Flavoprotein</keyword>
<dbReference type="EMBL" id="SLWK01000003">
    <property type="protein sequence ID" value="TCO09241.1"/>
    <property type="molecule type" value="Genomic_DNA"/>
</dbReference>
<feature type="binding site" evidence="11 12">
    <location>
        <begin position="77"/>
        <end position="78"/>
    </location>
    <ligand>
        <name>FAD</name>
        <dbReference type="ChEBI" id="CHEBI:57692"/>
    </ligand>
</feature>
<keyword evidence="5 11" id="KW-0479">Metal-binding</keyword>
<organism evidence="15 16">
    <name type="scientific">Natronoflexus pectinivorans</name>
    <dbReference type="NCBI Taxonomy" id="682526"/>
    <lineage>
        <taxon>Bacteria</taxon>
        <taxon>Pseudomonadati</taxon>
        <taxon>Bacteroidota</taxon>
        <taxon>Bacteroidia</taxon>
        <taxon>Marinilabiliales</taxon>
        <taxon>Marinilabiliaceae</taxon>
        <taxon>Natronoflexus</taxon>
    </lineage>
</organism>
<dbReference type="GO" id="GO:0044205">
    <property type="term" value="P:'de novo' UMP biosynthetic process"/>
    <property type="evidence" value="ECO:0007669"/>
    <property type="project" value="UniProtKB-UniRule"/>
</dbReference>
<dbReference type="HAMAP" id="MF_01211">
    <property type="entry name" value="DHODB_Fe_S_bind"/>
    <property type="match status" value="1"/>
</dbReference>
<evidence type="ECO:0000256" key="9">
    <source>
        <dbReference type="ARBA" id="ARBA00023004"/>
    </source>
</evidence>
<evidence type="ECO:0000259" key="14">
    <source>
        <dbReference type="PROSITE" id="PS51384"/>
    </source>
</evidence>
<evidence type="ECO:0000256" key="13">
    <source>
        <dbReference type="PIRSR" id="PIRSR006816-2"/>
    </source>
</evidence>
<dbReference type="Proteomes" id="UP000295221">
    <property type="component" value="Unassembled WGS sequence"/>
</dbReference>
<feature type="binding site" evidence="11 12">
    <location>
        <begin position="53"/>
        <end position="56"/>
    </location>
    <ligand>
        <name>FAD</name>
        <dbReference type="ChEBI" id="CHEBI:57692"/>
    </ligand>
</feature>
<dbReference type="OrthoDB" id="9789468at2"/>
<protein>
    <recommendedName>
        <fullName evidence="11">Dihydroorotate dehydrogenase B (NAD(+)), electron transfer subunit</fullName>
    </recommendedName>
    <alternativeName>
        <fullName evidence="11">Dihydroorotate oxidase B, electron transfer subunit</fullName>
    </alternativeName>
</protein>
<dbReference type="GO" id="GO:0050660">
    <property type="term" value="F:flavin adenine dinucleotide binding"/>
    <property type="evidence" value="ECO:0007669"/>
    <property type="project" value="InterPro"/>
</dbReference>
<comment type="function">
    <text evidence="11">Responsible for channeling the electrons from the oxidation of dihydroorotate from the FMN redox center in the PyrD type B subunit to the ultimate electron acceptor NAD(+).</text>
</comment>
<evidence type="ECO:0000313" key="15">
    <source>
        <dbReference type="EMBL" id="TCO09241.1"/>
    </source>
</evidence>
<keyword evidence="2 11" id="KW-0813">Transport</keyword>
<gene>
    <name evidence="11" type="primary">pyrK</name>
    <name evidence="15" type="ORF">EV194_103152</name>
</gene>
<dbReference type="Gene3D" id="2.40.30.10">
    <property type="entry name" value="Translation factors"/>
    <property type="match status" value="1"/>
</dbReference>
<dbReference type="InterPro" id="IPR050353">
    <property type="entry name" value="PyrK_electron_transfer"/>
</dbReference>
<keyword evidence="8 11" id="KW-0249">Electron transport</keyword>
<dbReference type="GO" id="GO:0009055">
    <property type="term" value="F:electron transfer activity"/>
    <property type="evidence" value="ECO:0007669"/>
    <property type="project" value="UniProtKB-UniRule"/>
</dbReference>
<evidence type="ECO:0000256" key="8">
    <source>
        <dbReference type="ARBA" id="ARBA00022982"/>
    </source>
</evidence>
<evidence type="ECO:0000256" key="10">
    <source>
        <dbReference type="ARBA" id="ARBA00023014"/>
    </source>
</evidence>
<evidence type="ECO:0000256" key="5">
    <source>
        <dbReference type="ARBA" id="ARBA00022723"/>
    </source>
</evidence>
<dbReference type="CDD" id="cd06218">
    <property type="entry name" value="DHOD_e_trans"/>
    <property type="match status" value="1"/>
</dbReference>
<evidence type="ECO:0000256" key="12">
    <source>
        <dbReference type="PIRSR" id="PIRSR006816-1"/>
    </source>
</evidence>
<dbReference type="UniPathway" id="UPA00070">
    <property type="reaction ID" value="UER00945"/>
</dbReference>
<keyword evidence="16" id="KW-1185">Reference proteome</keyword>
<dbReference type="InterPro" id="IPR037117">
    <property type="entry name" value="Dihydroorotate_DH_ele_sf"/>
</dbReference>
<dbReference type="GO" id="GO:0046872">
    <property type="term" value="F:metal ion binding"/>
    <property type="evidence" value="ECO:0007669"/>
    <property type="project" value="UniProtKB-KW"/>
</dbReference>
<dbReference type="SUPFAM" id="SSF52343">
    <property type="entry name" value="Ferredoxin reductase-like, C-terminal NADP-linked domain"/>
    <property type="match status" value="1"/>
</dbReference>
<comment type="cofactor">
    <cofactor evidence="11">
        <name>[2Fe-2S] cluster</name>
        <dbReference type="ChEBI" id="CHEBI:190135"/>
    </cofactor>
    <text evidence="11">Binds 1 [2Fe-2S] cluster per subunit.</text>
</comment>
<feature type="domain" description="FAD-binding FR-type" evidence="14">
    <location>
        <begin position="2"/>
        <end position="102"/>
    </location>
</feature>
<dbReference type="RefSeq" id="WP_132433133.1">
    <property type="nucleotide sequence ID" value="NZ_SLWK01000003.1"/>
</dbReference>
<dbReference type="Pfam" id="PF10418">
    <property type="entry name" value="DHODB_Fe-S_bind"/>
    <property type="match status" value="1"/>
</dbReference>
<reference evidence="15 16" key="1">
    <citation type="submission" date="2019-03" db="EMBL/GenBank/DDBJ databases">
        <title>Genomic Encyclopedia of Type Strains, Phase IV (KMG-IV): sequencing the most valuable type-strain genomes for metagenomic binning, comparative biology and taxonomic classification.</title>
        <authorList>
            <person name="Goeker M."/>
        </authorList>
    </citation>
    <scope>NUCLEOTIDE SEQUENCE [LARGE SCALE GENOMIC DNA]</scope>
    <source>
        <strain evidence="15 16">DSM 24179</strain>
    </source>
</reference>
<feature type="binding site" evidence="11 13">
    <location>
        <position position="227"/>
    </location>
    <ligand>
        <name>[2Fe-2S] cluster</name>
        <dbReference type="ChEBI" id="CHEBI:190135"/>
    </ligand>
</feature>
<comment type="caution">
    <text evidence="11">Lacks conserved residue(s) required for the propagation of feature annotation.</text>
</comment>
<accession>A0A4R2GK74</accession>
<dbReference type="PANTHER" id="PTHR43513">
    <property type="entry name" value="DIHYDROOROTATE DEHYDROGENASE B (NAD(+)), ELECTRON TRANSFER SUBUNIT"/>
    <property type="match status" value="1"/>
</dbReference>
<evidence type="ECO:0000256" key="1">
    <source>
        <dbReference type="ARBA" id="ARBA00006422"/>
    </source>
</evidence>
<keyword evidence="7 11" id="KW-0665">Pyrimidine biosynthesis</keyword>
<comment type="cofactor">
    <cofactor evidence="11 12">
        <name>FAD</name>
        <dbReference type="ChEBI" id="CHEBI:57692"/>
    </cofactor>
    <text evidence="11 12">Binds 1 FAD per subunit.</text>
</comment>
<dbReference type="PANTHER" id="PTHR43513:SF3">
    <property type="entry name" value="DIHYDROOROTATE DEHYDROGENASE B (NAD(+)), ELECTRON TRANSFER SUBUNIT-RELATED"/>
    <property type="match status" value="1"/>
</dbReference>
<keyword evidence="9 11" id="KW-0408">Iron</keyword>
<dbReference type="InterPro" id="IPR012165">
    <property type="entry name" value="Cyt_c3_hydrogenase_gsu"/>
</dbReference>
<feature type="binding site" evidence="11 13">
    <location>
        <position position="230"/>
    </location>
    <ligand>
        <name>[2Fe-2S] cluster</name>
        <dbReference type="ChEBI" id="CHEBI:190135"/>
    </ligand>
</feature>
<proteinExistence type="inferred from homology"/>
<dbReference type="AlphaFoldDB" id="A0A4R2GK74"/>
<keyword evidence="6 11" id="KW-0274">FAD</keyword>
<dbReference type="InterPro" id="IPR017938">
    <property type="entry name" value="Riboflavin_synthase-like_b-brl"/>
</dbReference>
<evidence type="ECO:0000256" key="7">
    <source>
        <dbReference type="ARBA" id="ARBA00022975"/>
    </source>
</evidence>
<dbReference type="InterPro" id="IPR019480">
    <property type="entry name" value="Dihydroorotate_DH_Fe-S-bd"/>
</dbReference>
<sequence>MKHITDFTVVTNQRETDEFVVLTLQHPGELPSMVPGQFAEVRVDGAENAFLRRPLSIHDVDYSNNTIKLLIQEVGEGTRVLAKLKSGDQLNLVYPLGTGYTLPKSNRVLLVGGGCGVAPLLFLGRHFVENGIRPKFLIGGRTAATLIRLDAYEQLGDVYVTTEDGSAGHKGFVIHHPIMKTETPEFDHIYTCGPDAMMKVLAKYAGSRGITCQVSLENHMACGFGACLCCVTPTVDGHKCTCVDGPVFDSKYLKWEI</sequence>
<comment type="pathway">
    <text evidence="11">Pyrimidine metabolism; UMP biosynthesis via de novo pathway; orotate from (S)-dihydroorotate (NAD(+) route): step 1/1.</text>
</comment>
<dbReference type="InterPro" id="IPR001433">
    <property type="entry name" value="OxRdtase_FAD/NAD-bd"/>
</dbReference>
<evidence type="ECO:0000256" key="11">
    <source>
        <dbReference type="HAMAP-Rule" id="MF_01211"/>
    </source>
</evidence>
<evidence type="ECO:0000256" key="4">
    <source>
        <dbReference type="ARBA" id="ARBA00022714"/>
    </source>
</evidence>
<keyword evidence="4 11" id="KW-0001">2Fe-2S</keyword>
<evidence type="ECO:0000256" key="6">
    <source>
        <dbReference type="ARBA" id="ARBA00022827"/>
    </source>
</evidence>
<dbReference type="InterPro" id="IPR023455">
    <property type="entry name" value="Dihydroorotate_DHASE_ETsu"/>
</dbReference>
<dbReference type="InterPro" id="IPR017927">
    <property type="entry name" value="FAD-bd_FR_type"/>
</dbReference>
<dbReference type="InterPro" id="IPR039261">
    <property type="entry name" value="FNR_nucleotide-bd"/>
</dbReference>
<dbReference type="GO" id="GO:0051537">
    <property type="term" value="F:2 iron, 2 sulfur cluster binding"/>
    <property type="evidence" value="ECO:0007669"/>
    <property type="project" value="UniProtKB-KW"/>
</dbReference>
<dbReference type="Gene3D" id="2.10.240.10">
    <property type="entry name" value="Dihydroorotate dehydrogenase, electron transfer subunit"/>
    <property type="match status" value="1"/>
</dbReference>
<dbReference type="PIRSF" id="PIRSF006816">
    <property type="entry name" value="Cyc3_hyd_g"/>
    <property type="match status" value="1"/>
</dbReference>
<comment type="caution">
    <text evidence="15">The sequence shown here is derived from an EMBL/GenBank/DDBJ whole genome shotgun (WGS) entry which is preliminary data.</text>
</comment>
<feature type="binding site" evidence="11 13">
    <location>
        <position position="242"/>
    </location>
    <ligand>
        <name>[2Fe-2S] cluster</name>
        <dbReference type="ChEBI" id="CHEBI:190135"/>
    </ligand>
</feature>
<dbReference type="PROSITE" id="PS51384">
    <property type="entry name" value="FAD_FR"/>
    <property type="match status" value="1"/>
</dbReference>
<feature type="binding site" evidence="12">
    <location>
        <begin position="70"/>
        <end position="72"/>
    </location>
    <ligand>
        <name>FAD</name>
        <dbReference type="ChEBI" id="CHEBI:57692"/>
    </ligand>
</feature>
<dbReference type="Pfam" id="PF00175">
    <property type="entry name" value="NAD_binding_1"/>
    <property type="match status" value="1"/>
</dbReference>
<comment type="similarity">
    <text evidence="1 11">Belongs to the PyrK family.</text>
</comment>
<name>A0A4R2GK74_9BACT</name>
<evidence type="ECO:0000313" key="16">
    <source>
        <dbReference type="Proteomes" id="UP000295221"/>
    </source>
</evidence>
<dbReference type="SUPFAM" id="SSF63380">
    <property type="entry name" value="Riboflavin synthase domain-like"/>
    <property type="match status" value="1"/>
</dbReference>
<comment type="cofactor">
    <cofactor evidence="13">
        <name>[2Fe-2S] cluster</name>
        <dbReference type="ChEBI" id="CHEBI:190135"/>
    </cofactor>
    <text evidence="13">Binds 1 [2Fe-2S] cluster per subunit.</text>
</comment>
<feature type="binding site" evidence="11 13">
    <location>
        <position position="222"/>
    </location>
    <ligand>
        <name>[2Fe-2S] cluster</name>
        <dbReference type="ChEBI" id="CHEBI:190135"/>
    </ligand>
</feature>
<evidence type="ECO:0000256" key="3">
    <source>
        <dbReference type="ARBA" id="ARBA00022630"/>
    </source>
</evidence>
<dbReference type="Gene3D" id="3.40.50.80">
    <property type="entry name" value="Nucleotide-binding domain of ferredoxin-NADP reductase (FNR) module"/>
    <property type="match status" value="1"/>
</dbReference>
<dbReference type="GO" id="GO:0016491">
    <property type="term" value="F:oxidoreductase activity"/>
    <property type="evidence" value="ECO:0007669"/>
    <property type="project" value="InterPro"/>
</dbReference>